<keyword evidence="2" id="KW-0547">Nucleotide-binding</keyword>
<proteinExistence type="predicted"/>
<organism evidence="2 3">
    <name type="scientific">Segatella copri</name>
    <dbReference type="NCBI Taxonomy" id="165179"/>
    <lineage>
        <taxon>Bacteria</taxon>
        <taxon>Pseudomonadati</taxon>
        <taxon>Bacteroidota</taxon>
        <taxon>Bacteroidia</taxon>
        <taxon>Bacteroidales</taxon>
        <taxon>Prevotellaceae</taxon>
        <taxon>Segatella</taxon>
    </lineage>
</organism>
<dbReference type="GO" id="GO:0005524">
    <property type="term" value="F:ATP binding"/>
    <property type="evidence" value="ECO:0007669"/>
    <property type="project" value="UniProtKB-KW"/>
</dbReference>
<reference evidence="2" key="1">
    <citation type="submission" date="2022-07" db="EMBL/GenBank/DDBJ databases">
        <title>Prevotella copri.</title>
        <authorList>
            <person name="Yang C."/>
        </authorList>
    </citation>
    <scope>NUCLEOTIDE SEQUENCE</scope>
    <source>
        <strain evidence="2">HF2107</strain>
    </source>
</reference>
<comment type="caution">
    <text evidence="2">The sequence shown here is derived from an EMBL/GenBank/DDBJ whole genome shotgun (WGS) entry which is preliminary data.</text>
</comment>
<dbReference type="InterPro" id="IPR027417">
    <property type="entry name" value="P-loop_NTPase"/>
</dbReference>
<keyword evidence="2" id="KW-0067">ATP-binding</keyword>
<sequence>MTYNYRKIRLLGLTIKEGCNPKLTKTLATGYYPFYTAELSDAFFLRNVSVSAIVGMNGAGKSSLLELMFRMINNFSACLVGNTIRRNGADEIYFIPGIKATLDYEIRGMKGTLICDDGIVALVYGDKKFFLSDPDLTMIHEYRDFEVCYKPKTAKRSEIASCFFYTIVMNYALQAYNSLDYQDEKAEHYQTDHLIGASSNGNWMNSMFHKNDGYASPIVLNPYRDQGVIDMKTETALTKDRLAGILVEAKRKNREFIDGYQLLRIVYAFNPYRVIAKLPEKFHEKDVTQVENSFRILYGEENSFVRLVLDAYGYSFANSNCMSAYGCIYLIYKTLTIPSKYPSYAEYASVVDIEKIDGFLKDENEKKDLVHLITEIKKDKSHITTKIRQTIHFLDAFDQDIWAENKFSYEFYEGWLRMDKKNTSLEATMELMPPPIFNSEIIMKRDKDEAEIPFYKLSSGERQFLFLMSSVIYHVMNIKSVPTSRIAYRYVNIILDEVELCFHPEYQRTFLYKLLQSIQRLHLNTYCGFNIIITTHSPFLLSDIPQSNVLYLEDGHVVDKSYMQNPFAANVNDILRQSFFLKNGFMGEFAKQKILKVIDSYTKKKLDTNEFKEAVELLTLIGEPLLKNKLSTFMEDKGDEKNTNR</sequence>
<dbReference type="Pfam" id="PF13175">
    <property type="entry name" value="AAA_15"/>
    <property type="match status" value="1"/>
</dbReference>
<dbReference type="PANTHER" id="PTHR43581">
    <property type="entry name" value="ATP/GTP PHOSPHATASE"/>
    <property type="match status" value="1"/>
</dbReference>
<evidence type="ECO:0000259" key="1">
    <source>
        <dbReference type="Pfam" id="PF13175"/>
    </source>
</evidence>
<dbReference type="InterPro" id="IPR051396">
    <property type="entry name" value="Bact_Antivir_Def_Nuclease"/>
</dbReference>
<feature type="domain" description="Endonuclease GajA/Old nuclease/RecF-like AAA" evidence="1">
    <location>
        <begin position="50"/>
        <end position="540"/>
    </location>
</feature>
<dbReference type="Proteomes" id="UP001205531">
    <property type="component" value="Unassembled WGS sequence"/>
</dbReference>
<name>A0AAW5IKP3_9BACT</name>
<dbReference type="InterPro" id="IPR041685">
    <property type="entry name" value="AAA_GajA/Old/RecF-like"/>
</dbReference>
<dbReference type="PANTHER" id="PTHR43581:SF2">
    <property type="entry name" value="EXCINUCLEASE ATPASE SUBUNIT"/>
    <property type="match status" value="1"/>
</dbReference>
<dbReference type="RefSeq" id="WP_254953770.1">
    <property type="nucleotide sequence ID" value="NZ_JANDWY010000037.1"/>
</dbReference>
<dbReference type="SUPFAM" id="SSF52540">
    <property type="entry name" value="P-loop containing nucleoside triphosphate hydrolases"/>
    <property type="match status" value="1"/>
</dbReference>
<protein>
    <submittedName>
        <fullName evidence="2">ATP-binding protein</fullName>
    </submittedName>
</protein>
<evidence type="ECO:0000313" key="3">
    <source>
        <dbReference type="Proteomes" id="UP001205531"/>
    </source>
</evidence>
<evidence type="ECO:0000313" key="2">
    <source>
        <dbReference type="EMBL" id="MCP9565589.1"/>
    </source>
</evidence>
<gene>
    <name evidence="2" type="ORF">NNC64_13705</name>
</gene>
<dbReference type="Gene3D" id="3.40.50.300">
    <property type="entry name" value="P-loop containing nucleotide triphosphate hydrolases"/>
    <property type="match status" value="1"/>
</dbReference>
<dbReference type="AlphaFoldDB" id="A0AAW5IKP3"/>
<dbReference type="EMBL" id="JANDWZ010000041">
    <property type="protein sequence ID" value="MCP9565589.1"/>
    <property type="molecule type" value="Genomic_DNA"/>
</dbReference>
<accession>A0AAW5IKP3</accession>